<feature type="compositionally biased region" description="Polar residues" evidence="2">
    <location>
        <begin position="81"/>
        <end position="98"/>
    </location>
</feature>
<feature type="compositionally biased region" description="Low complexity" evidence="2">
    <location>
        <begin position="142"/>
        <end position="151"/>
    </location>
</feature>
<dbReference type="EMBL" id="CENE01000006">
    <property type="protein sequence ID" value="CEQ40314.1"/>
    <property type="molecule type" value="Genomic_DNA"/>
</dbReference>
<feature type="region of interest" description="Disordered" evidence="2">
    <location>
        <begin position="248"/>
        <end position="301"/>
    </location>
</feature>
<name>A0A0D6EK24_SPOSA</name>
<keyword evidence="1" id="KW-0175">Coiled coil</keyword>
<feature type="compositionally biased region" description="Low complexity" evidence="2">
    <location>
        <begin position="292"/>
        <end position="301"/>
    </location>
</feature>
<dbReference type="AlphaFoldDB" id="A0A0D6EK24"/>
<evidence type="ECO:0000313" key="3">
    <source>
        <dbReference type="EMBL" id="CEQ40314.1"/>
    </source>
</evidence>
<feature type="compositionally biased region" description="Low complexity" evidence="2">
    <location>
        <begin position="115"/>
        <end position="127"/>
    </location>
</feature>
<accession>A0A0D6EK24</accession>
<feature type="region of interest" description="Disordered" evidence="2">
    <location>
        <begin position="1"/>
        <end position="50"/>
    </location>
</feature>
<feature type="coiled-coil region" evidence="1">
    <location>
        <begin position="333"/>
        <end position="420"/>
    </location>
</feature>
<dbReference type="Proteomes" id="UP000243876">
    <property type="component" value="Unassembled WGS sequence"/>
</dbReference>
<sequence>MQPDPPPDPPPPAAAPTHRSDSFSSLGTAAPPPPSTTPGGGGGAREASWRAEEALLKHQLRAAKAEILSLQSKLGIKSNAAPFNSTSPRKVSLPSSTGAAAAPSEQHSPRPTRKASSGDLSASCSLSPGRVSATPEPGQGASPRSPSSSPRTPLHHLEGAGPVAMNRALLSDDAAGGGNALETLNVPSTSAPDCGAPPASLPPSPSRSNGHLDPSSASTSPAALRPDGLPSAAASDFPAALAHYGVGVDSSTSPAALRPDGLPSAAAASPRLSSSSENPFFGSGAARERLSKSAASAQSGSGRVISALQSDLLQARTALEATRGQLRLSQRAVDFLGRQNEDLKETKDRLTTEIDSLHRQFTRKERLQEEALGRARVAEAALAALREEHRSTVGGQRARMKEIEEAARRAGEAKAKAESEYTSLREGMKSMSEGWRADLKWLRSDLAKSEKDLDAKSSSLSKAISTRSSLHSTVRATLATLEYSQSEFIKSYTASTASALKQLQGLSARNDHDSRTAERLAGEFTRLRRNIQSAEADAEAVG</sequence>
<feature type="compositionally biased region" description="Low complexity" evidence="2">
    <location>
        <begin position="262"/>
        <end position="276"/>
    </location>
</feature>
<evidence type="ECO:0000256" key="2">
    <source>
        <dbReference type="SAM" id="MobiDB-lite"/>
    </source>
</evidence>
<evidence type="ECO:0000313" key="4">
    <source>
        <dbReference type="Proteomes" id="UP000243876"/>
    </source>
</evidence>
<feature type="region of interest" description="Disordered" evidence="2">
    <location>
        <begin position="77"/>
        <end position="233"/>
    </location>
</feature>
<evidence type="ECO:0000256" key="1">
    <source>
        <dbReference type="SAM" id="Coils"/>
    </source>
</evidence>
<gene>
    <name evidence="3" type="primary">SPOSA6832_01920</name>
</gene>
<feature type="compositionally biased region" description="Pro residues" evidence="2">
    <location>
        <begin position="1"/>
        <end position="14"/>
    </location>
</feature>
<protein>
    <submittedName>
        <fullName evidence="3">SPOSA6832_01920-mRNA-1:cds</fullName>
    </submittedName>
</protein>
<organism evidence="3 4">
    <name type="scientific">Sporidiobolus salmonicolor</name>
    <name type="common">Yeast-like fungus</name>
    <name type="synonym">Sporobolomyces salmonicolor</name>
    <dbReference type="NCBI Taxonomy" id="5005"/>
    <lineage>
        <taxon>Eukaryota</taxon>
        <taxon>Fungi</taxon>
        <taxon>Dikarya</taxon>
        <taxon>Basidiomycota</taxon>
        <taxon>Pucciniomycotina</taxon>
        <taxon>Microbotryomycetes</taxon>
        <taxon>Sporidiobolales</taxon>
        <taxon>Sporidiobolaceae</taxon>
        <taxon>Sporobolomyces</taxon>
    </lineage>
</organism>
<proteinExistence type="predicted"/>
<dbReference type="OrthoDB" id="6088208at2759"/>
<reference evidence="4" key="1">
    <citation type="submission" date="2015-02" db="EMBL/GenBank/DDBJ databases">
        <authorList>
            <person name="Gon?alves P."/>
        </authorList>
    </citation>
    <scope>NUCLEOTIDE SEQUENCE [LARGE SCALE GENOMIC DNA]</scope>
</reference>
<keyword evidence="4" id="KW-1185">Reference proteome</keyword>